<evidence type="ECO:0000313" key="2">
    <source>
        <dbReference type="WBParaSite" id="RSKR_0000993600.1"/>
    </source>
</evidence>
<dbReference type="Proteomes" id="UP000095286">
    <property type="component" value="Unplaced"/>
</dbReference>
<reference evidence="2" key="1">
    <citation type="submission" date="2016-11" db="UniProtKB">
        <authorList>
            <consortium name="WormBaseParasite"/>
        </authorList>
    </citation>
    <scope>IDENTIFICATION</scope>
    <source>
        <strain evidence="2">KR3021</strain>
    </source>
</reference>
<sequence length="375" mass="41818">MSEELVYSGVNFFRQRLVYSLLSGRGVRFVDIRTKDENPGVKQFETSLFKLLEKITNGMKVNINQSGTVIDFTPGILIGGSLKFDCGLTRSISYFLEPLVAIAPFCKRPLNVKFEGITNKADELSCDAIRATWLPVFKKFILNDENLEIKILQRGFFPLGGGVVTFKSPVNKNLRPVTIERVGKICKIRGLSYTCRVNEVFGHRMIDAAKKKLHGYFADVYVTSDNRKGDAGGKENGYGIFLTAETTDGVFYHGEAMSQKGLDNKNPIIPEDLGNLAAERLLDEIYCAGALDTTAQYLATTFMALTDKNASKYLQGPLSQYTVYGLRHLKDFFGITFDFQKSKYHEDHDANLGSKEKLLACCIGVGYANLNRVVL</sequence>
<proteinExistence type="predicted"/>
<evidence type="ECO:0000313" key="1">
    <source>
        <dbReference type="Proteomes" id="UP000095286"/>
    </source>
</evidence>
<organism evidence="1 2">
    <name type="scientific">Rhabditophanes sp. KR3021</name>
    <dbReference type="NCBI Taxonomy" id="114890"/>
    <lineage>
        <taxon>Eukaryota</taxon>
        <taxon>Metazoa</taxon>
        <taxon>Ecdysozoa</taxon>
        <taxon>Nematoda</taxon>
        <taxon>Chromadorea</taxon>
        <taxon>Rhabditida</taxon>
        <taxon>Tylenchina</taxon>
        <taxon>Panagrolaimomorpha</taxon>
        <taxon>Strongyloidoidea</taxon>
        <taxon>Alloionematidae</taxon>
        <taxon>Rhabditophanes</taxon>
    </lineage>
</organism>
<accession>A0AC35UDD5</accession>
<dbReference type="WBParaSite" id="RSKR_0000993600.1">
    <property type="protein sequence ID" value="RSKR_0000993600.1"/>
    <property type="gene ID" value="RSKR_0000993600"/>
</dbReference>
<name>A0AC35UDD5_9BILA</name>
<protein>
    <submittedName>
        <fullName evidence="2">RNA 3'-terminal phosphate cyclase-like protein</fullName>
    </submittedName>
</protein>